<dbReference type="Pfam" id="PF08395">
    <property type="entry name" value="7tm_7"/>
    <property type="match status" value="1"/>
</dbReference>
<evidence type="ECO:0000256" key="3">
    <source>
        <dbReference type="ARBA" id="ARBA00022692"/>
    </source>
</evidence>
<dbReference type="RefSeq" id="XP_016936451.3">
    <property type="nucleotide sequence ID" value="XM_017080962.4"/>
</dbReference>
<evidence type="ECO:0000313" key="8">
    <source>
        <dbReference type="RefSeq" id="XP_016936451.3"/>
    </source>
</evidence>
<sequence>MYNQDCPSVASRELIEKVMPSLTRLVKIGLSSFCALNGILDFYLDNGSKRLRWSRWLAIYRIVHNFVVFSLTTRFLLDFWEQHEAEIKNSLLMTMNFFTYFTLVFLSIISSMGCCFYWQNKIFVVLQKLRHQREQSRQLGYRVPKGKQLFVDCLMFLVTVLLILRLSIHVTTWLISIRVGLNHPCNCFLPECMIFAMNYLVFAIMAEISQCWWRLQTGLEMILLDHPKRRTVANQLCQIQRLHTMFQCLIDVTKEVCSMFKFVLLIYLIRNLWSGIVIGYMVIRLVFGKGHADVELSYIVLAFVICIQPLMFSILMNSLTHTTDSLLDVTKDILRTPHKKSAQVERRIEWLSLQMAGQHTYIVVFGTFRLNRSLVFTSSSVILIHVLYMVQSDYISLTK</sequence>
<keyword evidence="3 6" id="KW-0812">Transmembrane</keyword>
<keyword evidence="2 6" id="KW-1003">Cell membrane</keyword>
<dbReference type="GO" id="GO:0007165">
    <property type="term" value="P:signal transduction"/>
    <property type="evidence" value="ECO:0007669"/>
    <property type="project" value="UniProtKB-KW"/>
</dbReference>
<feature type="transmembrane region" description="Helical" evidence="6">
    <location>
        <begin position="262"/>
        <end position="283"/>
    </location>
</feature>
<feature type="transmembrane region" description="Helical" evidence="6">
    <location>
        <begin position="56"/>
        <end position="77"/>
    </location>
</feature>
<keyword evidence="6 8" id="KW-0675">Receptor</keyword>
<dbReference type="GeneID" id="108014768"/>
<accession>A0AB39ZID6</accession>
<dbReference type="InterPro" id="IPR013604">
    <property type="entry name" value="7TM_chemorcpt"/>
</dbReference>
<keyword evidence="4 6" id="KW-1133">Transmembrane helix</keyword>
<evidence type="ECO:0000256" key="1">
    <source>
        <dbReference type="ARBA" id="ARBA00004651"/>
    </source>
</evidence>
<evidence type="ECO:0000256" key="4">
    <source>
        <dbReference type="ARBA" id="ARBA00022989"/>
    </source>
</evidence>
<keyword evidence="5 6" id="KW-0472">Membrane</keyword>
<dbReference type="GO" id="GO:0005886">
    <property type="term" value="C:plasma membrane"/>
    <property type="evidence" value="ECO:0007669"/>
    <property type="project" value="UniProtKB-SubCell"/>
</dbReference>
<feature type="transmembrane region" description="Helical" evidence="6">
    <location>
        <begin position="97"/>
        <end position="118"/>
    </location>
</feature>
<name>A0AB39ZID6_DROSZ</name>
<proteinExistence type="inferred from homology"/>
<comment type="similarity">
    <text evidence="6">Belongs to the insect chemoreceptor superfamily. Gustatory receptor (GR) family.</text>
</comment>
<dbReference type="AlphaFoldDB" id="A0AB39ZID6"/>
<reference evidence="8" key="1">
    <citation type="submission" date="2025-08" db="UniProtKB">
        <authorList>
            <consortium name="RefSeq"/>
        </authorList>
    </citation>
    <scope>IDENTIFICATION</scope>
</reference>
<feature type="transmembrane region" description="Helical" evidence="6">
    <location>
        <begin position="374"/>
        <end position="390"/>
    </location>
</feature>
<evidence type="ECO:0000256" key="2">
    <source>
        <dbReference type="ARBA" id="ARBA00022475"/>
    </source>
</evidence>
<keyword evidence="6" id="KW-0807">Transducer</keyword>
<keyword evidence="7" id="KW-1185">Reference proteome</keyword>
<dbReference type="GO" id="GO:0050909">
    <property type="term" value="P:sensory perception of taste"/>
    <property type="evidence" value="ECO:0007669"/>
    <property type="project" value="InterPro"/>
</dbReference>
<dbReference type="Proteomes" id="UP001652628">
    <property type="component" value="Chromosome 3"/>
</dbReference>
<comment type="function">
    <text evidence="6">Gustatory receptor which mediates acceptance or avoidance behavior, depending on its substrates.</text>
</comment>
<feature type="transmembrane region" description="Helical" evidence="6">
    <location>
        <begin position="149"/>
        <end position="168"/>
    </location>
</feature>
<protein>
    <recommendedName>
        <fullName evidence="6">Gustatory receptor</fullName>
    </recommendedName>
</protein>
<evidence type="ECO:0000256" key="5">
    <source>
        <dbReference type="ARBA" id="ARBA00023136"/>
    </source>
</evidence>
<organism evidence="7 8">
    <name type="scientific">Drosophila suzukii</name>
    <name type="common">Spotted-wing drosophila fruit fly</name>
    <dbReference type="NCBI Taxonomy" id="28584"/>
    <lineage>
        <taxon>Eukaryota</taxon>
        <taxon>Metazoa</taxon>
        <taxon>Ecdysozoa</taxon>
        <taxon>Arthropoda</taxon>
        <taxon>Hexapoda</taxon>
        <taxon>Insecta</taxon>
        <taxon>Pterygota</taxon>
        <taxon>Neoptera</taxon>
        <taxon>Endopterygota</taxon>
        <taxon>Diptera</taxon>
        <taxon>Brachycera</taxon>
        <taxon>Muscomorpha</taxon>
        <taxon>Ephydroidea</taxon>
        <taxon>Drosophilidae</taxon>
        <taxon>Drosophila</taxon>
        <taxon>Sophophora</taxon>
    </lineage>
</organism>
<evidence type="ECO:0000256" key="6">
    <source>
        <dbReference type="RuleBase" id="RU363108"/>
    </source>
</evidence>
<feature type="transmembrane region" description="Helical" evidence="6">
    <location>
        <begin position="188"/>
        <end position="206"/>
    </location>
</feature>
<comment type="subcellular location">
    <subcellularLocation>
        <location evidence="1 6">Cell membrane</location>
        <topology evidence="1 6">Multi-pass membrane protein</topology>
    </subcellularLocation>
</comment>
<evidence type="ECO:0000313" key="7">
    <source>
        <dbReference type="Proteomes" id="UP001652628"/>
    </source>
</evidence>
<feature type="transmembrane region" description="Helical" evidence="6">
    <location>
        <begin position="295"/>
        <end position="316"/>
    </location>
</feature>
<gene>
    <name evidence="8" type="primary">Gr85a</name>
</gene>